<comment type="similarity">
    <text evidence="1 3">Belongs to the short-chain dehydrogenases/reductases (SDR) family.</text>
</comment>
<dbReference type="PANTHER" id="PTHR43976:SF16">
    <property type="entry name" value="SHORT-CHAIN DEHYDROGENASE_REDUCTASE FAMILY PROTEIN"/>
    <property type="match status" value="1"/>
</dbReference>
<evidence type="ECO:0000259" key="4">
    <source>
        <dbReference type="SMART" id="SM00822"/>
    </source>
</evidence>
<dbReference type="PRINTS" id="PR00081">
    <property type="entry name" value="GDHRDH"/>
</dbReference>
<evidence type="ECO:0000313" key="6">
    <source>
        <dbReference type="Proteomes" id="UP000220691"/>
    </source>
</evidence>
<dbReference type="InterPro" id="IPR036291">
    <property type="entry name" value="NAD(P)-bd_dom_sf"/>
</dbReference>
<evidence type="ECO:0000256" key="2">
    <source>
        <dbReference type="ARBA" id="ARBA00023002"/>
    </source>
</evidence>
<dbReference type="SMART" id="SM00822">
    <property type="entry name" value="PKS_KR"/>
    <property type="match status" value="1"/>
</dbReference>
<comment type="caution">
    <text evidence="5">The sequence shown here is derived from an EMBL/GenBank/DDBJ whole genome shotgun (WGS) entry which is preliminary data.</text>
</comment>
<dbReference type="PANTHER" id="PTHR43976">
    <property type="entry name" value="SHORT CHAIN DEHYDROGENASE"/>
    <property type="match status" value="1"/>
</dbReference>
<dbReference type="Gene3D" id="3.40.50.720">
    <property type="entry name" value="NAD(P)-binding Rossmann-like Domain"/>
    <property type="match status" value="1"/>
</dbReference>
<sequence length="279" mass="30357">MSKVWFITGSSRGFGRSLAEAVLKHGDKLVATARKPKQLADLVECYRENICTIELDVTNPEQAKAAIDFAIKTFGRIDVVVNNAGYSNIAAIEETSFEDFYAQIETNLWGVINVTKAALPILHKQRSGHFIQFSSIGGRCCSPGLAPYQASKFAVEGFSEVLSKEIAPIGLKVTLIEPGGFRTDWGGSSMKVVEPGDDYKETVGSILTYIRQNTGKEIGDPDKAALAIIKIVDEENPPLRLLLGSDAVNLANATDQAKLDETKRWASLSISTDFDAIQQ</sequence>
<keyword evidence="2" id="KW-0560">Oxidoreductase</keyword>
<dbReference type="InterPro" id="IPR057326">
    <property type="entry name" value="KR_dom"/>
</dbReference>
<dbReference type="InterPro" id="IPR002347">
    <property type="entry name" value="SDR_fam"/>
</dbReference>
<protein>
    <submittedName>
        <fullName evidence="5">Short-chain dehydrogenase/reductase</fullName>
    </submittedName>
</protein>
<dbReference type="AlphaFoldDB" id="A0A9X6UDR6"/>
<evidence type="ECO:0000256" key="3">
    <source>
        <dbReference type="RuleBase" id="RU000363"/>
    </source>
</evidence>
<name>A0A9X6UDR6_BACCE</name>
<accession>A0A9X6UDR6</accession>
<feature type="domain" description="Ketoreductase" evidence="4">
    <location>
        <begin position="3"/>
        <end position="179"/>
    </location>
</feature>
<dbReference type="SUPFAM" id="SSF51735">
    <property type="entry name" value="NAD(P)-binding Rossmann-fold domains"/>
    <property type="match status" value="1"/>
</dbReference>
<dbReference type="InterPro" id="IPR051911">
    <property type="entry name" value="SDR_oxidoreductase"/>
</dbReference>
<dbReference type="CDD" id="cd05374">
    <property type="entry name" value="17beta-HSD-like_SDR_c"/>
    <property type="match status" value="1"/>
</dbReference>
<dbReference type="NCBIfam" id="NF006114">
    <property type="entry name" value="PRK08263.1"/>
    <property type="match status" value="1"/>
</dbReference>
<dbReference type="NCBIfam" id="NF004824">
    <property type="entry name" value="PRK06180.1"/>
    <property type="match status" value="1"/>
</dbReference>
<dbReference type="Proteomes" id="UP000220691">
    <property type="component" value="Unassembled WGS sequence"/>
</dbReference>
<dbReference type="GO" id="GO:0016491">
    <property type="term" value="F:oxidoreductase activity"/>
    <property type="evidence" value="ECO:0007669"/>
    <property type="project" value="UniProtKB-KW"/>
</dbReference>
<reference evidence="5 6" key="1">
    <citation type="submission" date="2017-09" db="EMBL/GenBank/DDBJ databases">
        <title>Large-scale bioinformatics analysis of Bacillus genomes uncovers conserved roles of natural products in bacterial physiology.</title>
        <authorList>
            <consortium name="Agbiome Team Llc"/>
            <person name="Bleich R.M."/>
            <person name="Kirk G.J."/>
            <person name="Santa Maria K.C."/>
            <person name="Allen S.E."/>
            <person name="Farag S."/>
            <person name="Shank E.A."/>
            <person name="Bowers A."/>
        </authorList>
    </citation>
    <scope>NUCLEOTIDE SEQUENCE [LARGE SCALE GENOMIC DNA]</scope>
    <source>
        <strain evidence="5 6">AFS027647</strain>
    </source>
</reference>
<dbReference type="EMBL" id="NUAN01000041">
    <property type="protein sequence ID" value="PEO00321.1"/>
    <property type="molecule type" value="Genomic_DNA"/>
</dbReference>
<organism evidence="5 6">
    <name type="scientific">Bacillus cereus</name>
    <dbReference type="NCBI Taxonomy" id="1396"/>
    <lineage>
        <taxon>Bacteria</taxon>
        <taxon>Bacillati</taxon>
        <taxon>Bacillota</taxon>
        <taxon>Bacilli</taxon>
        <taxon>Bacillales</taxon>
        <taxon>Bacillaceae</taxon>
        <taxon>Bacillus</taxon>
        <taxon>Bacillus cereus group</taxon>
    </lineage>
</organism>
<gene>
    <name evidence="5" type="ORF">CN553_07190</name>
</gene>
<proteinExistence type="inferred from homology"/>
<dbReference type="Pfam" id="PF00106">
    <property type="entry name" value="adh_short"/>
    <property type="match status" value="1"/>
</dbReference>
<evidence type="ECO:0000256" key="1">
    <source>
        <dbReference type="ARBA" id="ARBA00006484"/>
    </source>
</evidence>
<dbReference type="PRINTS" id="PR00080">
    <property type="entry name" value="SDRFAMILY"/>
</dbReference>
<evidence type="ECO:0000313" key="5">
    <source>
        <dbReference type="EMBL" id="PEO00321.1"/>
    </source>
</evidence>